<proteinExistence type="predicted"/>
<keyword evidence="1 3" id="KW-0378">Hydrolase</keyword>
<dbReference type="InterPro" id="IPR002925">
    <property type="entry name" value="Dienelactn_hydro"/>
</dbReference>
<name>A0A6G7K9X2_9LACT</name>
<feature type="domain" description="Dienelactone hydrolase" evidence="2">
    <location>
        <begin position="22"/>
        <end position="207"/>
    </location>
</feature>
<protein>
    <submittedName>
        <fullName evidence="3">Alpha/beta fold hydrolase</fullName>
    </submittedName>
</protein>
<organism evidence="3 4">
    <name type="scientific">Jeotgalibaca arthritidis</name>
    <dbReference type="NCBI Taxonomy" id="1868794"/>
    <lineage>
        <taxon>Bacteria</taxon>
        <taxon>Bacillati</taxon>
        <taxon>Bacillota</taxon>
        <taxon>Bacilli</taxon>
        <taxon>Lactobacillales</taxon>
        <taxon>Carnobacteriaceae</taxon>
        <taxon>Jeotgalibaca</taxon>
    </lineage>
</organism>
<gene>
    <name evidence="3" type="ORF">G7057_06185</name>
</gene>
<sequence length="248" mass="28244">MLLTVRKRLLGTIPLLEVVSKEKRNQTLPLIIYYHGWQSAKELNLTQARSLAKQGFRVLLPDAYNHGERKQEVSKVPSLTFWQSIHANLMEFGYIVNHFQKMNLANDQIGVGGLSMGGITTCALLTHHPEIKAAACVMGSPKPVAYLERIRQHASQLGRYLPADLDALLSWLTKYDLSLNPDTINGRPLFFWHGQQDHIVPYDHVVRFMDDHGDLENISFVDEDEGHLVRGETMEKVTRFFVKELLGK</sequence>
<dbReference type="Pfam" id="PF01738">
    <property type="entry name" value="DLH"/>
    <property type="match status" value="1"/>
</dbReference>
<dbReference type="EMBL" id="CP049740">
    <property type="protein sequence ID" value="QII82063.1"/>
    <property type="molecule type" value="Genomic_DNA"/>
</dbReference>
<dbReference type="PANTHER" id="PTHR22946">
    <property type="entry name" value="DIENELACTONE HYDROLASE DOMAIN-CONTAINING PROTEIN-RELATED"/>
    <property type="match status" value="1"/>
</dbReference>
<dbReference type="RefSeq" id="WP_166162080.1">
    <property type="nucleotide sequence ID" value="NZ_CP049740.1"/>
</dbReference>
<dbReference type="InterPro" id="IPR029058">
    <property type="entry name" value="AB_hydrolase_fold"/>
</dbReference>
<dbReference type="GO" id="GO:0052689">
    <property type="term" value="F:carboxylic ester hydrolase activity"/>
    <property type="evidence" value="ECO:0007669"/>
    <property type="project" value="UniProtKB-ARBA"/>
</dbReference>
<accession>A0A6G7K9X2</accession>
<evidence type="ECO:0000313" key="4">
    <source>
        <dbReference type="Proteomes" id="UP000501451"/>
    </source>
</evidence>
<evidence type="ECO:0000313" key="3">
    <source>
        <dbReference type="EMBL" id="QII82063.1"/>
    </source>
</evidence>
<keyword evidence="4" id="KW-1185">Reference proteome</keyword>
<dbReference type="AlphaFoldDB" id="A0A6G7K9X2"/>
<dbReference type="Gene3D" id="3.40.50.1820">
    <property type="entry name" value="alpha/beta hydrolase"/>
    <property type="match status" value="1"/>
</dbReference>
<dbReference type="PANTHER" id="PTHR22946:SF9">
    <property type="entry name" value="POLYKETIDE TRANSFERASE AF380"/>
    <property type="match status" value="1"/>
</dbReference>
<dbReference type="SUPFAM" id="SSF53474">
    <property type="entry name" value="alpha/beta-Hydrolases"/>
    <property type="match status" value="1"/>
</dbReference>
<evidence type="ECO:0000259" key="2">
    <source>
        <dbReference type="Pfam" id="PF01738"/>
    </source>
</evidence>
<dbReference type="InterPro" id="IPR050261">
    <property type="entry name" value="FrsA_esterase"/>
</dbReference>
<evidence type="ECO:0000256" key="1">
    <source>
        <dbReference type="ARBA" id="ARBA00022801"/>
    </source>
</evidence>
<dbReference type="Proteomes" id="UP000501451">
    <property type="component" value="Chromosome"/>
</dbReference>
<dbReference type="KEGG" id="jar:G7057_06185"/>
<reference evidence="3 4" key="1">
    <citation type="journal article" date="2017" name="Int. J. Syst. Evol. Microbiol.">
        <title>Jeotgalibaca porci sp. nov. and Jeotgalibaca arthritidis sp. nov., isolated from pigs, and emended description of the genus Jeotgalibaca.</title>
        <authorList>
            <person name="Zamora L."/>
            <person name="Perez-Sancho M."/>
            <person name="Dominguez L."/>
            <person name="Fernandez-Garayzabal J.F."/>
            <person name="Vela A.I."/>
        </authorList>
    </citation>
    <scope>NUCLEOTIDE SEQUENCE [LARGE SCALE GENOMIC DNA]</scope>
    <source>
        <strain evidence="3 4">CECT 9157</strain>
    </source>
</reference>